<keyword evidence="1" id="KW-1133">Transmembrane helix</keyword>
<evidence type="ECO:0000256" key="1">
    <source>
        <dbReference type="SAM" id="Phobius"/>
    </source>
</evidence>
<organism evidence="2 3">
    <name type="scientific">Panagrellus redivivus</name>
    <name type="common">Microworm</name>
    <dbReference type="NCBI Taxonomy" id="6233"/>
    <lineage>
        <taxon>Eukaryota</taxon>
        <taxon>Metazoa</taxon>
        <taxon>Ecdysozoa</taxon>
        <taxon>Nematoda</taxon>
        <taxon>Chromadorea</taxon>
        <taxon>Rhabditida</taxon>
        <taxon>Tylenchina</taxon>
        <taxon>Panagrolaimomorpha</taxon>
        <taxon>Panagrolaimoidea</taxon>
        <taxon>Panagrolaimidae</taxon>
        <taxon>Panagrellus</taxon>
    </lineage>
</organism>
<dbReference type="Proteomes" id="UP000492821">
    <property type="component" value="Unassembled WGS sequence"/>
</dbReference>
<accession>A0A7E4V427</accession>
<feature type="transmembrane region" description="Helical" evidence="1">
    <location>
        <begin position="38"/>
        <end position="58"/>
    </location>
</feature>
<reference evidence="2" key="1">
    <citation type="journal article" date="2013" name="Genetics">
        <title>The draft genome and transcriptome of Panagrellus redivivus are shaped by the harsh demands of a free-living lifestyle.</title>
        <authorList>
            <person name="Srinivasan J."/>
            <person name="Dillman A.R."/>
            <person name="Macchietto M.G."/>
            <person name="Heikkinen L."/>
            <person name="Lakso M."/>
            <person name="Fracchia K.M."/>
            <person name="Antoshechkin I."/>
            <person name="Mortazavi A."/>
            <person name="Wong G."/>
            <person name="Sternberg P.W."/>
        </authorList>
    </citation>
    <scope>NUCLEOTIDE SEQUENCE [LARGE SCALE GENOMIC DNA]</scope>
    <source>
        <strain evidence="2">MT8872</strain>
    </source>
</reference>
<dbReference type="WBParaSite" id="Pan_g16250.t1">
    <property type="protein sequence ID" value="Pan_g16250.t1"/>
    <property type="gene ID" value="Pan_g16250"/>
</dbReference>
<sequence length="79" mass="9104">MGSAAVAIAFYTRGSDHHEHRTIRGLKRLRKFHVDVALGDYNLVLCIDVVPVFIFFSVREGERMQAELCRILCIRFLQP</sequence>
<reference evidence="3" key="2">
    <citation type="submission" date="2020-10" db="UniProtKB">
        <authorList>
            <consortium name="WormBaseParasite"/>
        </authorList>
    </citation>
    <scope>IDENTIFICATION</scope>
</reference>
<name>A0A7E4V427_PANRE</name>
<proteinExistence type="predicted"/>
<dbReference type="AlphaFoldDB" id="A0A7E4V427"/>
<evidence type="ECO:0000313" key="2">
    <source>
        <dbReference type="Proteomes" id="UP000492821"/>
    </source>
</evidence>
<keyword evidence="1" id="KW-0472">Membrane</keyword>
<evidence type="ECO:0000313" key="3">
    <source>
        <dbReference type="WBParaSite" id="Pan_g16250.t1"/>
    </source>
</evidence>
<keyword evidence="1" id="KW-0812">Transmembrane</keyword>
<keyword evidence="2" id="KW-1185">Reference proteome</keyword>
<protein>
    <submittedName>
        <fullName evidence="3">Secreted protein</fullName>
    </submittedName>
</protein>